<reference evidence="12" key="1">
    <citation type="submission" date="2016-05" db="EMBL/GenBank/DDBJ databases">
        <authorList>
            <person name="Lavstsen T."/>
            <person name="Jespersen J.S."/>
        </authorList>
    </citation>
    <scope>NUCLEOTIDE SEQUENCE</scope>
    <source>
        <tissue evidence="12">Brain</tissue>
    </source>
</reference>
<dbReference type="OrthoDB" id="5565075at2759"/>
<comment type="subcellular location">
    <subcellularLocation>
        <location evidence="1">Secreted</location>
        <location evidence="1">Extracellular space</location>
    </subcellularLocation>
</comment>
<dbReference type="EMBL" id="HADY01012449">
    <property type="protein sequence ID" value="SBP50934.1"/>
    <property type="molecule type" value="Transcribed_RNA"/>
</dbReference>
<dbReference type="PROSITE" id="PS00135">
    <property type="entry name" value="TRYPSIN_SER"/>
    <property type="match status" value="1"/>
</dbReference>
<evidence type="ECO:0000256" key="3">
    <source>
        <dbReference type="ARBA" id="ARBA00022801"/>
    </source>
</evidence>
<dbReference type="AlphaFoldDB" id="A0A1A8A771"/>
<name>A0A1A8A771_NOTFU</name>
<organism evidence="12">
    <name type="scientific">Nothobranchius furzeri</name>
    <name type="common">Turquoise killifish</name>
    <dbReference type="NCBI Taxonomy" id="105023"/>
    <lineage>
        <taxon>Eukaryota</taxon>
        <taxon>Metazoa</taxon>
        <taxon>Chordata</taxon>
        <taxon>Craniata</taxon>
        <taxon>Vertebrata</taxon>
        <taxon>Euteleostomi</taxon>
        <taxon>Actinopterygii</taxon>
        <taxon>Neopterygii</taxon>
        <taxon>Teleostei</taxon>
        <taxon>Neoteleostei</taxon>
        <taxon>Acanthomorphata</taxon>
        <taxon>Ovalentaria</taxon>
        <taxon>Atherinomorphae</taxon>
        <taxon>Cyprinodontiformes</taxon>
        <taxon>Nothobranchiidae</taxon>
        <taxon>Nothobranchius</taxon>
    </lineage>
</organism>
<dbReference type="GO" id="GO:0005576">
    <property type="term" value="C:extracellular region"/>
    <property type="evidence" value="ECO:0007669"/>
    <property type="project" value="UniProtKB-SubCell"/>
</dbReference>
<evidence type="ECO:0000256" key="1">
    <source>
        <dbReference type="ARBA" id="ARBA00004239"/>
    </source>
</evidence>
<dbReference type="InterPro" id="IPR001314">
    <property type="entry name" value="Peptidase_S1A"/>
</dbReference>
<dbReference type="PANTHER" id="PTHR24271">
    <property type="entry name" value="KALLIKREIN-RELATED"/>
    <property type="match status" value="1"/>
</dbReference>
<reference evidence="12" key="2">
    <citation type="submission" date="2016-06" db="EMBL/GenBank/DDBJ databases">
        <title>The genome of a short-lived fish provides insights into sex chromosome evolution and the genetic control of aging.</title>
        <authorList>
            <person name="Reichwald K."/>
            <person name="Felder M."/>
            <person name="Petzold A."/>
            <person name="Koch P."/>
            <person name="Groth M."/>
            <person name="Platzer M."/>
        </authorList>
    </citation>
    <scope>NUCLEOTIDE SEQUENCE</scope>
    <source>
        <tissue evidence="12">Brain</tissue>
    </source>
</reference>
<sequence length="250" mass="27624">MMLMSCFLYVLLSGGIAGAAGGSVVGGTVAKPHSRPYMASLQIDDHHTCGGVLVRKDYVLTAAHCKNCYRDLTVVLGAHNICKKEKSQQKIKVKKYQPHPKYTGKFDYDIMLLKLENNAKLDKYVGPIELPEMDENILANVSCAVAGWGQSGPKKPTSDVLKEATEKIQFSVECNHIWKENFTSHRMICTKITKGGGVCQGDSGGPLICNGHLRGITAYTAEGQCDNPKFPHVFTKLDFYLPWIKKEMQK</sequence>
<comment type="catalytic activity">
    <reaction evidence="7">
        <text>Preferential cleavage: Arg-|-Xaa, Lys-|-Xaa.</text>
        <dbReference type="EC" id="3.4.21.4"/>
    </reaction>
</comment>
<dbReference type="InterPro" id="IPR043504">
    <property type="entry name" value="Peptidase_S1_PA_chymotrypsin"/>
</dbReference>
<protein>
    <recommendedName>
        <fullName evidence="8">trypsin</fullName>
        <ecNumber evidence="8">3.4.21.4</ecNumber>
    </recommendedName>
</protein>
<dbReference type="SMART" id="SM00020">
    <property type="entry name" value="Tryp_SPc"/>
    <property type="match status" value="1"/>
</dbReference>
<gene>
    <name evidence="12" type="primary">Nfu_g_1_017656</name>
</gene>
<keyword evidence="10" id="KW-0732">Signal</keyword>
<dbReference type="InterPro" id="IPR009003">
    <property type="entry name" value="Peptidase_S1_PA"/>
</dbReference>
<keyword evidence="2 9" id="KW-0645">Protease</keyword>
<dbReference type="PROSITE" id="PS00134">
    <property type="entry name" value="TRYPSIN_HIS"/>
    <property type="match status" value="1"/>
</dbReference>
<evidence type="ECO:0000256" key="7">
    <source>
        <dbReference type="ARBA" id="ARBA00036320"/>
    </source>
</evidence>
<dbReference type="PROSITE" id="PS50240">
    <property type="entry name" value="TRYPSIN_DOM"/>
    <property type="match status" value="1"/>
</dbReference>
<dbReference type="OMA" id="CMDEREN"/>
<evidence type="ECO:0000256" key="9">
    <source>
        <dbReference type="RuleBase" id="RU363034"/>
    </source>
</evidence>
<dbReference type="SUPFAM" id="SSF50494">
    <property type="entry name" value="Trypsin-like serine proteases"/>
    <property type="match status" value="1"/>
</dbReference>
<dbReference type="InterPro" id="IPR033116">
    <property type="entry name" value="TRYPSIN_SER"/>
</dbReference>
<dbReference type="FunFam" id="2.40.10.10:FF:000005">
    <property type="entry name" value="Serine protease 37"/>
    <property type="match status" value="1"/>
</dbReference>
<keyword evidence="3 9" id="KW-0378">Hydrolase</keyword>
<dbReference type="CDD" id="cd00190">
    <property type="entry name" value="Tryp_SPc"/>
    <property type="match status" value="1"/>
</dbReference>
<keyword evidence="4 9" id="KW-0720">Serine protease</keyword>
<dbReference type="GO" id="GO:0004252">
    <property type="term" value="F:serine-type endopeptidase activity"/>
    <property type="evidence" value="ECO:0007669"/>
    <property type="project" value="UniProtKB-EC"/>
</dbReference>
<evidence type="ECO:0000256" key="6">
    <source>
        <dbReference type="ARBA" id="ARBA00023157"/>
    </source>
</evidence>
<dbReference type="InterPro" id="IPR001254">
    <property type="entry name" value="Trypsin_dom"/>
</dbReference>
<accession>A0A1A8A771</accession>
<feature type="chain" id="PRO_5008365445" description="trypsin" evidence="10">
    <location>
        <begin position="22"/>
        <end position="250"/>
    </location>
</feature>
<evidence type="ECO:0000256" key="5">
    <source>
        <dbReference type="ARBA" id="ARBA00023145"/>
    </source>
</evidence>
<evidence type="ECO:0000256" key="8">
    <source>
        <dbReference type="ARBA" id="ARBA00038868"/>
    </source>
</evidence>
<evidence type="ECO:0000259" key="11">
    <source>
        <dbReference type="PROSITE" id="PS50240"/>
    </source>
</evidence>
<dbReference type="Gene3D" id="2.40.10.10">
    <property type="entry name" value="Trypsin-like serine proteases"/>
    <property type="match status" value="2"/>
</dbReference>
<dbReference type="InterPro" id="IPR018114">
    <property type="entry name" value="TRYPSIN_HIS"/>
</dbReference>
<proteinExistence type="predicted"/>
<evidence type="ECO:0000256" key="4">
    <source>
        <dbReference type="ARBA" id="ARBA00022825"/>
    </source>
</evidence>
<evidence type="ECO:0000256" key="2">
    <source>
        <dbReference type="ARBA" id="ARBA00022670"/>
    </source>
</evidence>
<dbReference type="EC" id="3.4.21.4" evidence="8"/>
<evidence type="ECO:0000256" key="10">
    <source>
        <dbReference type="SAM" id="SignalP"/>
    </source>
</evidence>
<dbReference type="PANTHER" id="PTHR24271:SF80">
    <property type="entry name" value="GRANZYME 3, TANDEM DUPLICATE 1-RELATED"/>
    <property type="match status" value="1"/>
</dbReference>
<feature type="signal peptide" evidence="10">
    <location>
        <begin position="1"/>
        <end position="21"/>
    </location>
</feature>
<evidence type="ECO:0000313" key="12">
    <source>
        <dbReference type="EMBL" id="SBP50934.1"/>
    </source>
</evidence>
<dbReference type="PRINTS" id="PR00722">
    <property type="entry name" value="CHYMOTRYPSIN"/>
</dbReference>
<keyword evidence="5" id="KW-0865">Zymogen</keyword>
<dbReference type="GO" id="GO:0006508">
    <property type="term" value="P:proteolysis"/>
    <property type="evidence" value="ECO:0007669"/>
    <property type="project" value="UniProtKB-KW"/>
</dbReference>
<dbReference type="Pfam" id="PF00089">
    <property type="entry name" value="Trypsin"/>
    <property type="match status" value="1"/>
</dbReference>
<feature type="domain" description="Peptidase S1" evidence="11">
    <location>
        <begin position="24"/>
        <end position="249"/>
    </location>
</feature>
<dbReference type="KEGG" id="nfu:107390210"/>
<keyword evidence="6" id="KW-1015">Disulfide bond</keyword>